<evidence type="ECO:0000256" key="1">
    <source>
        <dbReference type="SAM" id="Coils"/>
    </source>
</evidence>
<protein>
    <submittedName>
        <fullName evidence="3">Uncharacterized protein</fullName>
    </submittedName>
</protein>
<reference evidence="3 4" key="1">
    <citation type="journal article" date="2012" name="Genome Biol.">
        <title>Genome and low-iron response of an oceanic diatom adapted to chronic iron limitation.</title>
        <authorList>
            <person name="Lommer M."/>
            <person name="Specht M."/>
            <person name="Roy A.S."/>
            <person name="Kraemer L."/>
            <person name="Andreson R."/>
            <person name="Gutowska M.A."/>
            <person name="Wolf J."/>
            <person name="Bergner S.V."/>
            <person name="Schilhabel M.B."/>
            <person name="Klostermeier U.C."/>
            <person name="Beiko R.G."/>
            <person name="Rosenstiel P."/>
            <person name="Hippler M."/>
            <person name="Laroche J."/>
        </authorList>
    </citation>
    <scope>NUCLEOTIDE SEQUENCE [LARGE SCALE GENOMIC DNA]</scope>
    <source>
        <strain evidence="3 4">CCMP1005</strain>
    </source>
</reference>
<keyword evidence="4" id="KW-1185">Reference proteome</keyword>
<dbReference type="AlphaFoldDB" id="K0SYP7"/>
<feature type="region of interest" description="Disordered" evidence="2">
    <location>
        <begin position="1"/>
        <end position="22"/>
    </location>
</feature>
<dbReference type="Proteomes" id="UP000266841">
    <property type="component" value="Unassembled WGS sequence"/>
</dbReference>
<feature type="coiled-coil region" evidence="1">
    <location>
        <begin position="346"/>
        <end position="380"/>
    </location>
</feature>
<gene>
    <name evidence="3" type="ORF">THAOC_15992</name>
</gene>
<organism evidence="3 4">
    <name type="scientific">Thalassiosira oceanica</name>
    <name type="common">Marine diatom</name>
    <dbReference type="NCBI Taxonomy" id="159749"/>
    <lineage>
        <taxon>Eukaryota</taxon>
        <taxon>Sar</taxon>
        <taxon>Stramenopiles</taxon>
        <taxon>Ochrophyta</taxon>
        <taxon>Bacillariophyta</taxon>
        <taxon>Coscinodiscophyceae</taxon>
        <taxon>Thalassiosirophycidae</taxon>
        <taxon>Thalassiosirales</taxon>
        <taxon>Thalassiosiraceae</taxon>
        <taxon>Thalassiosira</taxon>
    </lineage>
</organism>
<dbReference type="EMBL" id="AGNL01018297">
    <property type="protein sequence ID" value="EJK63352.1"/>
    <property type="molecule type" value="Genomic_DNA"/>
</dbReference>
<evidence type="ECO:0000313" key="4">
    <source>
        <dbReference type="Proteomes" id="UP000266841"/>
    </source>
</evidence>
<keyword evidence="1" id="KW-0175">Coiled coil</keyword>
<name>K0SYP7_THAOC</name>
<feature type="compositionally biased region" description="Acidic residues" evidence="2">
    <location>
        <begin position="285"/>
        <end position="306"/>
    </location>
</feature>
<comment type="caution">
    <text evidence="3">The sequence shown here is derived from an EMBL/GenBank/DDBJ whole genome shotgun (WGS) entry which is preliminary data.</text>
</comment>
<evidence type="ECO:0000313" key="3">
    <source>
        <dbReference type="EMBL" id="EJK63352.1"/>
    </source>
</evidence>
<sequence length="765" mass="85528">MLPSMKTRGGGGPSGRGTADTLRKSGDVTALSAQFWKAIQDGDAETATKVCHTLEDRIVVVKENQHEEILALRKEGKYGLPVGADATEGYVDHFNKDKMVSLTVVDGDTCRASMDLESGREDFRACSNSTISVDMNYCTLTVHARDASQPRARHCFSVEEESVGAYFVIEGPVSSPGVQRKWIFTKPFLPVTSLPSDWMSLALDEILKSIKAFPRVLAFLLRRYPSDIKALGDLEGKVEREDLSGELERQYETVITSPRGQEPVLQDDIFANPDSEEPGFKFTFGDDDEAEEEEDQTPNLDDFDEDEINENVDAMRTGEAKTLLKFVLKEVKGMSAKQREQDRALQERLDAIEMAHRERIEELQQEIQSLKQQLSAQGGNTISAHAKRALLRSVGEEVSTAMKAILRDYPLKDDLPPALAQQLADLNHAVFDPDGDVHQALVRILKLESKKSGLGRNIGGVQFKDDETIENFMTLLKAQGLKSPAMLLWDMKRMVETLGAGNLNEDEIVNKEDKARKAGYSCYADQQACTTYRTKFPGSMFKKRAGTDDFAFTGFFTSRNKWEGTLDNSPAKNALEEIQTILERGQLLIDKRAPASSSVFADLHQVAIWLIVSAHRHASSFFNSMIPLVKLFVSCKYDEDEAWEQVQEFAIRIFEEIYKKRNKSDQMTDGEKLIGCYEATLLAEEYSKANWIHHSNTLSTLTAMALKQSATDHAKLKNVIAKIEDERLGLKRINVRLDSQEGIVKKVEKFINKQGAGKGAGNKNE</sequence>
<accession>K0SYP7</accession>
<proteinExistence type="predicted"/>
<feature type="region of interest" description="Disordered" evidence="2">
    <location>
        <begin position="271"/>
        <end position="306"/>
    </location>
</feature>
<evidence type="ECO:0000256" key="2">
    <source>
        <dbReference type="SAM" id="MobiDB-lite"/>
    </source>
</evidence>